<feature type="transmembrane region" description="Helical" evidence="1">
    <location>
        <begin position="40"/>
        <end position="61"/>
    </location>
</feature>
<evidence type="ECO:0000256" key="1">
    <source>
        <dbReference type="SAM" id="Phobius"/>
    </source>
</evidence>
<sequence>MHALSLPTWIIHVASVLEWTLAIVLIARYSTHRGAGAFRVLCWGMLPALIGAMAVLSWHYFDNGAELAYLGTVQAAMTLVGNVTLALAAFWIDRDSRRGRENRL</sequence>
<dbReference type="STRING" id="1183438.GKIL_3754"/>
<dbReference type="PATRIC" id="fig|1183438.3.peg.3690"/>
<dbReference type="InterPro" id="IPR019634">
    <property type="entry name" value="Uncharacterised_Ycf49"/>
</dbReference>
<dbReference type="EMBL" id="CP003587">
    <property type="protein sequence ID" value="AGY60000.1"/>
    <property type="molecule type" value="Genomic_DNA"/>
</dbReference>
<dbReference type="HOGENOM" id="CLU_093295_2_0_3"/>
<keyword evidence="3" id="KW-1185">Reference proteome</keyword>
<name>U5QQN6_GLOK1</name>
<keyword evidence="1" id="KW-1133">Transmembrane helix</keyword>
<protein>
    <recommendedName>
        <fullName evidence="4">DUF2499 domain-containing protein</fullName>
    </recommendedName>
</protein>
<dbReference type="eggNOG" id="ENOG5032RQE">
    <property type="taxonomic scope" value="Bacteria"/>
</dbReference>
<dbReference type="KEGG" id="glj:GKIL_3754"/>
<keyword evidence="1" id="KW-0472">Membrane</keyword>
<proteinExistence type="predicted"/>
<dbReference type="PANTHER" id="PTHR33833">
    <property type="entry name" value="NUCLEOLAR-LIKE PROTEIN-RELATED"/>
    <property type="match status" value="1"/>
</dbReference>
<reference evidence="2 3" key="1">
    <citation type="journal article" date="2013" name="PLoS ONE">
        <title>Cultivation and Complete Genome Sequencing of Gloeobacter kilaueensis sp. nov., from a Lava Cave in Kilauea Caldera, Hawai'i.</title>
        <authorList>
            <person name="Saw J.H."/>
            <person name="Schatz M."/>
            <person name="Brown M.V."/>
            <person name="Kunkel D.D."/>
            <person name="Foster J.S."/>
            <person name="Shick H."/>
            <person name="Christensen S."/>
            <person name="Hou S."/>
            <person name="Wan X."/>
            <person name="Donachie S.P."/>
        </authorList>
    </citation>
    <scope>NUCLEOTIDE SEQUENCE [LARGE SCALE GENOMIC DNA]</scope>
    <source>
        <strain evidence="3">JS</strain>
    </source>
</reference>
<dbReference type="AlphaFoldDB" id="U5QQN6"/>
<feature type="transmembrane region" description="Helical" evidence="1">
    <location>
        <begin position="67"/>
        <end position="92"/>
    </location>
</feature>
<keyword evidence="1" id="KW-0812">Transmembrane</keyword>
<accession>U5QQN6</accession>
<dbReference type="OrthoDB" id="425248at2"/>
<feature type="transmembrane region" description="Helical" evidence="1">
    <location>
        <begin position="6"/>
        <end position="28"/>
    </location>
</feature>
<dbReference type="RefSeq" id="WP_023175317.1">
    <property type="nucleotide sequence ID" value="NC_022600.1"/>
</dbReference>
<evidence type="ECO:0000313" key="2">
    <source>
        <dbReference type="EMBL" id="AGY60000.1"/>
    </source>
</evidence>
<evidence type="ECO:0008006" key="4">
    <source>
        <dbReference type="Google" id="ProtNLM"/>
    </source>
</evidence>
<dbReference type="PANTHER" id="PTHR33833:SF3">
    <property type="entry name" value="YCF49-LIKE PROTEIN"/>
    <property type="match status" value="1"/>
</dbReference>
<gene>
    <name evidence="2" type="ORF">GKIL_3754</name>
</gene>
<dbReference type="Proteomes" id="UP000017396">
    <property type="component" value="Chromosome"/>
</dbReference>
<organism evidence="2 3">
    <name type="scientific">Gloeobacter kilaueensis (strain ATCC BAA-2537 / CCAP 1431/1 / ULC 316 / JS1)</name>
    <dbReference type="NCBI Taxonomy" id="1183438"/>
    <lineage>
        <taxon>Bacteria</taxon>
        <taxon>Bacillati</taxon>
        <taxon>Cyanobacteriota</taxon>
        <taxon>Cyanophyceae</taxon>
        <taxon>Gloeobacterales</taxon>
        <taxon>Gloeobacteraceae</taxon>
        <taxon>Gloeobacter</taxon>
    </lineage>
</organism>
<dbReference type="Pfam" id="PF10693">
    <property type="entry name" value="DUF2499"/>
    <property type="match status" value="1"/>
</dbReference>
<evidence type="ECO:0000313" key="3">
    <source>
        <dbReference type="Proteomes" id="UP000017396"/>
    </source>
</evidence>